<gene>
    <name evidence="1" type="ORF">C1H46_028339</name>
</gene>
<name>A0A540LI63_MALBA</name>
<proteinExistence type="predicted"/>
<evidence type="ECO:0000313" key="2">
    <source>
        <dbReference type="Proteomes" id="UP000315295"/>
    </source>
</evidence>
<accession>A0A540LI63</accession>
<reference evidence="1 2" key="1">
    <citation type="journal article" date="2019" name="G3 (Bethesda)">
        <title>Sequencing of a Wild Apple (Malus baccata) Genome Unravels the Differences Between Cultivated and Wild Apple Species Regarding Disease Resistance and Cold Tolerance.</title>
        <authorList>
            <person name="Chen X."/>
        </authorList>
    </citation>
    <scope>NUCLEOTIDE SEQUENCE [LARGE SCALE GENOMIC DNA]</scope>
    <source>
        <strain evidence="2">cv. Shandingzi</strain>
        <tissue evidence="1">Leaves</tissue>
    </source>
</reference>
<dbReference type="Proteomes" id="UP000315295">
    <property type="component" value="Unassembled WGS sequence"/>
</dbReference>
<evidence type="ECO:0000313" key="1">
    <source>
        <dbReference type="EMBL" id="TQD86166.1"/>
    </source>
</evidence>
<comment type="caution">
    <text evidence="1">The sequence shown here is derived from an EMBL/GenBank/DDBJ whole genome shotgun (WGS) entry which is preliminary data.</text>
</comment>
<organism evidence="1 2">
    <name type="scientific">Malus baccata</name>
    <name type="common">Siberian crab apple</name>
    <name type="synonym">Pyrus baccata</name>
    <dbReference type="NCBI Taxonomy" id="106549"/>
    <lineage>
        <taxon>Eukaryota</taxon>
        <taxon>Viridiplantae</taxon>
        <taxon>Streptophyta</taxon>
        <taxon>Embryophyta</taxon>
        <taxon>Tracheophyta</taxon>
        <taxon>Spermatophyta</taxon>
        <taxon>Magnoliopsida</taxon>
        <taxon>eudicotyledons</taxon>
        <taxon>Gunneridae</taxon>
        <taxon>Pentapetalae</taxon>
        <taxon>rosids</taxon>
        <taxon>fabids</taxon>
        <taxon>Rosales</taxon>
        <taxon>Rosaceae</taxon>
        <taxon>Amygdaloideae</taxon>
        <taxon>Maleae</taxon>
        <taxon>Malus</taxon>
    </lineage>
</organism>
<dbReference type="EMBL" id="VIEB01000575">
    <property type="protein sequence ID" value="TQD86166.1"/>
    <property type="molecule type" value="Genomic_DNA"/>
</dbReference>
<keyword evidence="2" id="KW-1185">Reference proteome</keyword>
<sequence length="71" mass="7936">MDDSQSYSWNSVQLEGETIQVLTQVQSLAIPYNINANINVRVVQHGCDDKVLVQVHPTATMDVLKTIISEH</sequence>
<dbReference type="AlphaFoldDB" id="A0A540LI63"/>
<protein>
    <submittedName>
        <fullName evidence="1">Uncharacterized protein</fullName>
    </submittedName>
</protein>